<keyword evidence="2" id="KW-1185">Reference proteome</keyword>
<dbReference type="RefSeq" id="XP_062692920.1">
    <property type="nucleotide sequence ID" value="XM_062832383.1"/>
</dbReference>
<sequence>MLCIQYQVKRWAMSTYGLSMRRAPTFTKRLRTTAPLILLYQGANVEGIGLAWLVHDGHATQPESRRFPGRLKRLLMQRWRLWLACLNTIGYLLGSSPLRQAGSSVSSLGWPNIEHQTRPFSLFCFPTSPVPGYPAFRHIYPFSASQDGHLRQRFLHHT</sequence>
<accession>A0AAJ0I7P1</accession>
<dbReference type="Proteomes" id="UP001285908">
    <property type="component" value="Unassembled WGS sequence"/>
</dbReference>
<dbReference type="GeneID" id="87870005"/>
<proteinExistence type="predicted"/>
<protein>
    <submittedName>
        <fullName evidence="1">Uncharacterized protein</fullName>
    </submittedName>
</protein>
<dbReference type="AlphaFoldDB" id="A0AAJ0I7P1"/>
<organism evidence="1 2">
    <name type="scientific">Neurospora hispaniola</name>
    <dbReference type="NCBI Taxonomy" id="588809"/>
    <lineage>
        <taxon>Eukaryota</taxon>
        <taxon>Fungi</taxon>
        <taxon>Dikarya</taxon>
        <taxon>Ascomycota</taxon>
        <taxon>Pezizomycotina</taxon>
        <taxon>Sordariomycetes</taxon>
        <taxon>Sordariomycetidae</taxon>
        <taxon>Sordariales</taxon>
        <taxon>Sordariaceae</taxon>
        <taxon>Neurospora</taxon>
    </lineage>
</organism>
<comment type="caution">
    <text evidence="1">The sequence shown here is derived from an EMBL/GenBank/DDBJ whole genome shotgun (WGS) entry which is preliminary data.</text>
</comment>
<evidence type="ECO:0000313" key="1">
    <source>
        <dbReference type="EMBL" id="KAK3492462.1"/>
    </source>
</evidence>
<reference evidence="1 2" key="1">
    <citation type="journal article" date="2023" name="Mol. Phylogenet. Evol.">
        <title>Genome-scale phylogeny and comparative genomics of the fungal order Sordariales.</title>
        <authorList>
            <person name="Hensen N."/>
            <person name="Bonometti L."/>
            <person name="Westerberg I."/>
            <person name="Brannstrom I.O."/>
            <person name="Guillou S."/>
            <person name="Cros-Aarteil S."/>
            <person name="Calhoun S."/>
            <person name="Haridas S."/>
            <person name="Kuo A."/>
            <person name="Mondo S."/>
            <person name="Pangilinan J."/>
            <person name="Riley R."/>
            <person name="LaButti K."/>
            <person name="Andreopoulos B."/>
            <person name="Lipzen A."/>
            <person name="Chen C."/>
            <person name="Yan M."/>
            <person name="Daum C."/>
            <person name="Ng V."/>
            <person name="Clum A."/>
            <person name="Steindorff A."/>
            <person name="Ohm R.A."/>
            <person name="Martin F."/>
            <person name="Silar P."/>
            <person name="Natvig D.O."/>
            <person name="Lalanne C."/>
            <person name="Gautier V."/>
            <person name="Ament-Velasquez S.L."/>
            <person name="Kruys A."/>
            <person name="Hutchinson M.I."/>
            <person name="Powell A.J."/>
            <person name="Barry K."/>
            <person name="Miller A.N."/>
            <person name="Grigoriev I.V."/>
            <person name="Debuchy R."/>
            <person name="Gladieux P."/>
            <person name="Hiltunen Thoren M."/>
            <person name="Johannesson H."/>
        </authorList>
    </citation>
    <scope>NUCLEOTIDE SEQUENCE [LARGE SCALE GENOMIC DNA]</scope>
    <source>
        <strain evidence="1 2">FGSC 10403</strain>
    </source>
</reference>
<gene>
    <name evidence="1" type="ORF">B0T23DRAFT_142646</name>
</gene>
<dbReference type="EMBL" id="JAULSX010000004">
    <property type="protein sequence ID" value="KAK3492462.1"/>
    <property type="molecule type" value="Genomic_DNA"/>
</dbReference>
<evidence type="ECO:0000313" key="2">
    <source>
        <dbReference type="Proteomes" id="UP001285908"/>
    </source>
</evidence>
<name>A0AAJ0I7P1_9PEZI</name>